<keyword evidence="4" id="KW-0812">Transmembrane</keyword>
<feature type="transmembrane region" description="Helical" evidence="4">
    <location>
        <begin position="7"/>
        <end position="23"/>
    </location>
</feature>
<evidence type="ECO:0000256" key="1">
    <source>
        <dbReference type="ARBA" id="ARBA00007677"/>
    </source>
</evidence>
<dbReference type="SUPFAM" id="SSF53448">
    <property type="entry name" value="Nucleotide-diphospho-sugar transferases"/>
    <property type="match status" value="1"/>
</dbReference>
<sequence length="373" mass="43563">MPRRRSIYAVGMLAIVLVLVVWYRDLFKSLLQGPLIPISEPTPPRKSIPEKYYTVGNASQRASAAIVILARNRELPDVIHSLTQFEDKFNARFQYPYVFLNEEPFTEVFKRSIHALTSASVHFGLIPREDWFQPEWIDEERASAARKRMKADGVLYGDSISYRNMCRFQSGFFFRHELLKPYKYYWRVEPDVQFSCDIEFDPFLFMQGEDKQYGFTMALYEYKKTIQTLWLHVQRFMESNPTLISPDNALGMLTYPRTGTAFYNLCHFWSNFEIASLDLWRSGAYMKFFEYLDSTGGFYYERWGDAPIHTIGAALFARKDQIHFFDEIGYAHRPYEHCPHGSAHARGQCGCDPAQSFDAKEGSCLEWYDGLFA</sequence>
<dbReference type="GO" id="GO:0005794">
    <property type="term" value="C:Golgi apparatus"/>
    <property type="evidence" value="ECO:0007669"/>
    <property type="project" value="TreeGrafter"/>
</dbReference>
<dbReference type="GO" id="GO:0000032">
    <property type="term" value="P:cell wall mannoprotein biosynthetic process"/>
    <property type="evidence" value="ECO:0007669"/>
    <property type="project" value="TreeGrafter"/>
</dbReference>
<dbReference type="FunFam" id="3.90.550.10:FF:000051">
    <property type="entry name" value="Alpha-1,2-mannosyltransferase (Ktr4)"/>
    <property type="match status" value="1"/>
</dbReference>
<evidence type="ECO:0000313" key="5">
    <source>
        <dbReference type="EMBL" id="KAJ7629023.1"/>
    </source>
</evidence>
<dbReference type="InterPro" id="IPR029044">
    <property type="entry name" value="Nucleotide-diphossugar_trans"/>
</dbReference>
<keyword evidence="2" id="KW-0808">Transferase</keyword>
<evidence type="ECO:0000313" key="6">
    <source>
        <dbReference type="Proteomes" id="UP001221142"/>
    </source>
</evidence>
<feature type="active site" description="Nucleophile" evidence="3">
    <location>
        <position position="273"/>
    </location>
</feature>
<name>A0AAD7BSL3_9AGAR</name>
<dbReference type="GO" id="GO:0016020">
    <property type="term" value="C:membrane"/>
    <property type="evidence" value="ECO:0007669"/>
    <property type="project" value="InterPro"/>
</dbReference>
<protein>
    <submittedName>
        <fullName evidence="5">Glycosyltransferase family 15 protein</fullName>
    </submittedName>
</protein>
<comment type="caution">
    <text evidence="5">The sequence shown here is derived from an EMBL/GenBank/DDBJ whole genome shotgun (WGS) entry which is preliminary data.</text>
</comment>
<proteinExistence type="inferred from homology"/>
<comment type="similarity">
    <text evidence="1">Belongs to the glycosyltransferase 15 family.</text>
</comment>
<keyword evidence="6" id="KW-1185">Reference proteome</keyword>
<evidence type="ECO:0000256" key="4">
    <source>
        <dbReference type="SAM" id="Phobius"/>
    </source>
</evidence>
<evidence type="ECO:0000256" key="3">
    <source>
        <dbReference type="PIRSR" id="PIRSR018153-1"/>
    </source>
</evidence>
<dbReference type="PANTHER" id="PTHR31121">
    <property type="entry name" value="ALPHA-1,2 MANNOSYLTRANSFERASE KTR1"/>
    <property type="match status" value="1"/>
</dbReference>
<keyword evidence="4" id="KW-1133">Transmembrane helix</keyword>
<dbReference type="PIRSF" id="PIRSF018153">
    <property type="entry name" value="Glyco_trans_15"/>
    <property type="match status" value="1"/>
</dbReference>
<dbReference type="InterPro" id="IPR002685">
    <property type="entry name" value="Glyco_trans_15"/>
</dbReference>
<dbReference type="PANTHER" id="PTHR31121:SF6">
    <property type="entry name" value="ALPHA-1,2 MANNOSYLTRANSFERASE KTR1"/>
    <property type="match status" value="1"/>
</dbReference>
<reference evidence="5" key="1">
    <citation type="submission" date="2023-03" db="EMBL/GenBank/DDBJ databases">
        <title>Massive genome expansion in bonnet fungi (Mycena s.s.) driven by repeated elements and novel gene families across ecological guilds.</title>
        <authorList>
            <consortium name="Lawrence Berkeley National Laboratory"/>
            <person name="Harder C.B."/>
            <person name="Miyauchi S."/>
            <person name="Viragh M."/>
            <person name="Kuo A."/>
            <person name="Thoen E."/>
            <person name="Andreopoulos B."/>
            <person name="Lu D."/>
            <person name="Skrede I."/>
            <person name="Drula E."/>
            <person name="Henrissat B."/>
            <person name="Morin E."/>
            <person name="Kohler A."/>
            <person name="Barry K."/>
            <person name="LaButti K."/>
            <person name="Morin E."/>
            <person name="Salamov A."/>
            <person name="Lipzen A."/>
            <person name="Mereny Z."/>
            <person name="Hegedus B."/>
            <person name="Baldrian P."/>
            <person name="Stursova M."/>
            <person name="Weitz H."/>
            <person name="Taylor A."/>
            <person name="Grigoriev I.V."/>
            <person name="Nagy L.G."/>
            <person name="Martin F."/>
            <person name="Kauserud H."/>
        </authorList>
    </citation>
    <scope>NUCLEOTIDE SEQUENCE</scope>
    <source>
        <strain evidence="5">9284</strain>
    </source>
</reference>
<dbReference type="Pfam" id="PF01793">
    <property type="entry name" value="Glyco_transf_15"/>
    <property type="match status" value="1"/>
</dbReference>
<gene>
    <name evidence="5" type="ORF">FB45DRAFT_47347</name>
</gene>
<keyword evidence="4" id="KW-0472">Membrane</keyword>
<dbReference type="GO" id="GO:0000026">
    <property type="term" value="F:alpha-1,2-mannosyltransferase activity"/>
    <property type="evidence" value="ECO:0007669"/>
    <property type="project" value="TreeGrafter"/>
</dbReference>
<dbReference type="Proteomes" id="UP001221142">
    <property type="component" value="Unassembled WGS sequence"/>
</dbReference>
<dbReference type="Gene3D" id="3.90.550.10">
    <property type="entry name" value="Spore Coat Polysaccharide Biosynthesis Protein SpsA, Chain A"/>
    <property type="match status" value="1"/>
</dbReference>
<dbReference type="AlphaFoldDB" id="A0AAD7BSL3"/>
<accession>A0AAD7BSL3</accession>
<dbReference type="EMBL" id="JARKIF010000010">
    <property type="protein sequence ID" value="KAJ7629023.1"/>
    <property type="molecule type" value="Genomic_DNA"/>
</dbReference>
<evidence type="ECO:0000256" key="2">
    <source>
        <dbReference type="ARBA" id="ARBA00022679"/>
    </source>
</evidence>
<organism evidence="5 6">
    <name type="scientific">Roridomyces roridus</name>
    <dbReference type="NCBI Taxonomy" id="1738132"/>
    <lineage>
        <taxon>Eukaryota</taxon>
        <taxon>Fungi</taxon>
        <taxon>Dikarya</taxon>
        <taxon>Basidiomycota</taxon>
        <taxon>Agaricomycotina</taxon>
        <taxon>Agaricomycetes</taxon>
        <taxon>Agaricomycetidae</taxon>
        <taxon>Agaricales</taxon>
        <taxon>Marasmiineae</taxon>
        <taxon>Mycenaceae</taxon>
        <taxon>Roridomyces</taxon>
    </lineage>
</organism>
<dbReference type="GO" id="GO:0006487">
    <property type="term" value="P:protein N-linked glycosylation"/>
    <property type="evidence" value="ECO:0007669"/>
    <property type="project" value="TreeGrafter"/>
</dbReference>